<dbReference type="InterPro" id="IPR002885">
    <property type="entry name" value="PPR_rpt"/>
</dbReference>
<evidence type="ECO:0000256" key="2">
    <source>
        <dbReference type="PROSITE-ProRule" id="PRU00708"/>
    </source>
</evidence>
<dbReference type="InParanoid" id="D8RSR8"/>
<dbReference type="EMBL" id="GL377588">
    <property type="protein sequence ID" value="EFJ25120.1"/>
    <property type="molecule type" value="Genomic_DNA"/>
</dbReference>
<dbReference type="InterPro" id="IPR011990">
    <property type="entry name" value="TPR-like_helical_dom_sf"/>
</dbReference>
<dbReference type="PANTHER" id="PTHR47925:SF84">
    <property type="entry name" value="PENTATRICOPEPTIDE REPEAT-CONTAINING PROTEIN"/>
    <property type="match status" value="1"/>
</dbReference>
<dbReference type="KEGG" id="smo:SELMODRAFT_100448"/>
<dbReference type="AlphaFoldDB" id="D8RSR8"/>
<keyword evidence="4" id="KW-1185">Reference proteome</keyword>
<dbReference type="eggNOG" id="KOG4197">
    <property type="taxonomic scope" value="Eukaryota"/>
</dbReference>
<dbReference type="Proteomes" id="UP000001514">
    <property type="component" value="Unassembled WGS sequence"/>
</dbReference>
<proteinExistence type="predicted"/>
<sequence>MPEKTEVSWGTIIAAYARNGHIRQARRLFDAMPRPDLESWNAVLAASARSGESLALLRLMCVEGIAPNAISLLGVMNSCSHLGLVDEGVRIFASLQWDLAIAPMKEHYCCVIDLLGRSGDVEAAGELSGAMPSGGDVVAWITVLASRSVQRGDHERIECAALMERARSLNGLSRK</sequence>
<reference evidence="3 4" key="1">
    <citation type="journal article" date="2011" name="Science">
        <title>The Selaginella genome identifies genetic changes associated with the evolution of vascular plants.</title>
        <authorList>
            <person name="Banks J.A."/>
            <person name="Nishiyama T."/>
            <person name="Hasebe M."/>
            <person name="Bowman J.L."/>
            <person name="Gribskov M."/>
            <person name="dePamphilis C."/>
            <person name="Albert V.A."/>
            <person name="Aono N."/>
            <person name="Aoyama T."/>
            <person name="Ambrose B.A."/>
            <person name="Ashton N.W."/>
            <person name="Axtell M.J."/>
            <person name="Barker E."/>
            <person name="Barker M.S."/>
            <person name="Bennetzen J.L."/>
            <person name="Bonawitz N.D."/>
            <person name="Chapple C."/>
            <person name="Cheng C."/>
            <person name="Correa L.G."/>
            <person name="Dacre M."/>
            <person name="DeBarry J."/>
            <person name="Dreyer I."/>
            <person name="Elias M."/>
            <person name="Engstrom E.M."/>
            <person name="Estelle M."/>
            <person name="Feng L."/>
            <person name="Finet C."/>
            <person name="Floyd S.K."/>
            <person name="Frommer W.B."/>
            <person name="Fujita T."/>
            <person name="Gramzow L."/>
            <person name="Gutensohn M."/>
            <person name="Harholt J."/>
            <person name="Hattori M."/>
            <person name="Heyl A."/>
            <person name="Hirai T."/>
            <person name="Hiwatashi Y."/>
            <person name="Ishikawa M."/>
            <person name="Iwata M."/>
            <person name="Karol K.G."/>
            <person name="Koehler B."/>
            <person name="Kolukisaoglu U."/>
            <person name="Kubo M."/>
            <person name="Kurata T."/>
            <person name="Lalonde S."/>
            <person name="Li K."/>
            <person name="Li Y."/>
            <person name="Litt A."/>
            <person name="Lyons E."/>
            <person name="Manning G."/>
            <person name="Maruyama T."/>
            <person name="Michael T.P."/>
            <person name="Mikami K."/>
            <person name="Miyazaki S."/>
            <person name="Morinaga S."/>
            <person name="Murata T."/>
            <person name="Mueller-Roeber B."/>
            <person name="Nelson D.R."/>
            <person name="Obara M."/>
            <person name="Oguri Y."/>
            <person name="Olmstead R.G."/>
            <person name="Onodera N."/>
            <person name="Petersen B.L."/>
            <person name="Pils B."/>
            <person name="Prigge M."/>
            <person name="Rensing S.A."/>
            <person name="Riano-Pachon D.M."/>
            <person name="Roberts A.W."/>
            <person name="Sato Y."/>
            <person name="Scheller H.V."/>
            <person name="Schulz B."/>
            <person name="Schulz C."/>
            <person name="Shakirov E.V."/>
            <person name="Shibagaki N."/>
            <person name="Shinohara N."/>
            <person name="Shippen D.E."/>
            <person name="Soerensen I."/>
            <person name="Sotooka R."/>
            <person name="Sugimoto N."/>
            <person name="Sugita M."/>
            <person name="Sumikawa N."/>
            <person name="Tanurdzic M."/>
            <person name="Theissen G."/>
            <person name="Ulvskov P."/>
            <person name="Wakazuki S."/>
            <person name="Weng J.K."/>
            <person name="Willats W.W."/>
            <person name="Wipf D."/>
            <person name="Wolf P.G."/>
            <person name="Yang L."/>
            <person name="Zimmer A.D."/>
            <person name="Zhu Q."/>
            <person name="Mitros T."/>
            <person name="Hellsten U."/>
            <person name="Loque D."/>
            <person name="Otillar R."/>
            <person name="Salamov A."/>
            <person name="Schmutz J."/>
            <person name="Shapiro H."/>
            <person name="Lindquist E."/>
            <person name="Lucas S."/>
            <person name="Rokhsar D."/>
            <person name="Grigoriev I.V."/>
        </authorList>
    </citation>
    <scope>NUCLEOTIDE SEQUENCE [LARGE SCALE GENOMIC DNA]</scope>
</reference>
<evidence type="ECO:0000313" key="3">
    <source>
        <dbReference type="EMBL" id="EFJ25120.1"/>
    </source>
</evidence>
<accession>D8RSR8</accession>
<dbReference type="Gramene" id="EFJ25120">
    <property type="protein sequence ID" value="EFJ25120"/>
    <property type="gene ID" value="SELMODRAFT_100448"/>
</dbReference>
<evidence type="ECO:0000256" key="1">
    <source>
        <dbReference type="ARBA" id="ARBA00022737"/>
    </source>
</evidence>
<evidence type="ECO:0008006" key="5">
    <source>
        <dbReference type="Google" id="ProtNLM"/>
    </source>
</evidence>
<feature type="repeat" description="PPR" evidence="2">
    <location>
        <begin position="5"/>
        <end position="39"/>
    </location>
</feature>
<protein>
    <recommendedName>
        <fullName evidence="5">Pentacotripeptide-repeat region of PRORP domain-containing protein</fullName>
    </recommendedName>
</protein>
<gene>
    <name evidence="3" type="ORF">SELMODRAFT_100448</name>
</gene>
<dbReference type="Pfam" id="PF01535">
    <property type="entry name" value="PPR"/>
    <property type="match status" value="1"/>
</dbReference>
<dbReference type="Gene3D" id="1.25.40.10">
    <property type="entry name" value="Tetratricopeptide repeat domain"/>
    <property type="match status" value="1"/>
</dbReference>
<keyword evidence="1" id="KW-0677">Repeat</keyword>
<dbReference type="OrthoDB" id="185373at2759"/>
<dbReference type="NCBIfam" id="TIGR00756">
    <property type="entry name" value="PPR"/>
    <property type="match status" value="1"/>
</dbReference>
<dbReference type="PANTHER" id="PTHR47925">
    <property type="entry name" value="OS01G0913400 PROTEIN-RELATED"/>
    <property type="match status" value="1"/>
</dbReference>
<dbReference type="PROSITE" id="PS51375">
    <property type="entry name" value="PPR"/>
    <property type="match status" value="1"/>
</dbReference>
<name>D8RSR8_SELML</name>
<dbReference type="HOGENOM" id="CLU_002706_0_0_1"/>
<evidence type="ECO:0000313" key="4">
    <source>
        <dbReference type="Proteomes" id="UP000001514"/>
    </source>
</evidence>
<organism evidence="4">
    <name type="scientific">Selaginella moellendorffii</name>
    <name type="common">Spikemoss</name>
    <dbReference type="NCBI Taxonomy" id="88036"/>
    <lineage>
        <taxon>Eukaryota</taxon>
        <taxon>Viridiplantae</taxon>
        <taxon>Streptophyta</taxon>
        <taxon>Embryophyta</taxon>
        <taxon>Tracheophyta</taxon>
        <taxon>Lycopodiopsida</taxon>
        <taxon>Selaginellales</taxon>
        <taxon>Selaginellaceae</taxon>
        <taxon>Selaginella</taxon>
    </lineage>
</organism>